<keyword evidence="11 20" id="KW-0812">Transmembrane</keyword>
<protein>
    <recommendedName>
        <fullName evidence="7 18">CDP-diacylglycerol--glycerol-3-phosphate 3-phosphatidyltransferase</fullName>
        <ecNumber evidence="6 18">2.7.8.5</ecNumber>
    </recommendedName>
</protein>
<evidence type="ECO:0000256" key="17">
    <source>
        <dbReference type="ARBA" id="ARBA00048586"/>
    </source>
</evidence>
<comment type="function">
    <text evidence="1">This protein catalyzes the committed step to the synthesis of the acidic phospholipids.</text>
</comment>
<comment type="similarity">
    <text evidence="5 19">Belongs to the CDP-alcohol phosphatidyltransferase class-I family.</text>
</comment>
<evidence type="ECO:0000256" key="4">
    <source>
        <dbReference type="ARBA" id="ARBA00005189"/>
    </source>
</evidence>
<organism evidence="21 22">
    <name type="scientific">Paenibacillus azoreducens</name>
    <dbReference type="NCBI Taxonomy" id="116718"/>
    <lineage>
        <taxon>Bacteria</taxon>
        <taxon>Bacillati</taxon>
        <taxon>Bacillota</taxon>
        <taxon>Bacilli</taxon>
        <taxon>Bacillales</taxon>
        <taxon>Paenibacillaceae</taxon>
        <taxon>Paenibacillus</taxon>
    </lineage>
</organism>
<dbReference type="PANTHER" id="PTHR14269:SF62">
    <property type="entry name" value="CDP-DIACYLGLYCEROL--GLYCEROL-3-PHOSPHATE 3-PHOSPHATIDYLTRANSFERASE 1, CHLOROPLASTIC"/>
    <property type="match status" value="1"/>
</dbReference>
<dbReference type="Proteomes" id="UP000682811">
    <property type="component" value="Unassembled WGS sequence"/>
</dbReference>
<keyword evidence="16" id="KW-1208">Phospholipid metabolism</keyword>
<evidence type="ECO:0000256" key="6">
    <source>
        <dbReference type="ARBA" id="ARBA00013170"/>
    </source>
</evidence>
<dbReference type="InterPro" id="IPR043130">
    <property type="entry name" value="CDP-OH_PTrfase_TM_dom"/>
</dbReference>
<evidence type="ECO:0000256" key="5">
    <source>
        <dbReference type="ARBA" id="ARBA00010441"/>
    </source>
</evidence>
<dbReference type="InterPro" id="IPR000462">
    <property type="entry name" value="CDP-OH_P_trans"/>
</dbReference>
<keyword evidence="10 19" id="KW-0808">Transferase</keyword>
<dbReference type="EMBL" id="BORT01000002">
    <property type="protein sequence ID" value="GIO46067.1"/>
    <property type="molecule type" value="Genomic_DNA"/>
</dbReference>
<reference evidence="21 22" key="1">
    <citation type="submission" date="2021-03" db="EMBL/GenBank/DDBJ databases">
        <title>Antimicrobial resistance genes in bacteria isolated from Japanese honey, and their potential for conferring macrolide and lincosamide resistance in the American foulbrood pathogen Paenibacillus larvae.</title>
        <authorList>
            <person name="Okamoto M."/>
            <person name="Kumagai M."/>
            <person name="Kanamori H."/>
            <person name="Takamatsu D."/>
        </authorList>
    </citation>
    <scope>NUCLEOTIDE SEQUENCE [LARGE SCALE GENOMIC DNA]</scope>
    <source>
        <strain evidence="21 22">J34TS1</strain>
    </source>
</reference>
<evidence type="ECO:0000256" key="20">
    <source>
        <dbReference type="SAM" id="Phobius"/>
    </source>
</evidence>
<dbReference type="Gene3D" id="1.20.120.1760">
    <property type="match status" value="1"/>
</dbReference>
<evidence type="ECO:0000256" key="16">
    <source>
        <dbReference type="ARBA" id="ARBA00023264"/>
    </source>
</evidence>
<keyword evidence="22" id="KW-1185">Reference proteome</keyword>
<keyword evidence="9" id="KW-0444">Lipid biosynthesis</keyword>
<evidence type="ECO:0000256" key="7">
    <source>
        <dbReference type="ARBA" id="ARBA00014944"/>
    </source>
</evidence>
<evidence type="ECO:0000256" key="2">
    <source>
        <dbReference type="ARBA" id="ARBA00004651"/>
    </source>
</evidence>
<feature type="transmembrane region" description="Helical" evidence="20">
    <location>
        <begin position="35"/>
        <end position="54"/>
    </location>
</feature>
<sequence length="196" mass="21734">MNTANRITLARIALIPLFMLFFAKWPEWLAESSGLIRFMNDYGLCIAIVLFVLASGTDKLDGYIARKYNQVTNLGKLLDPLADKLLISAALIMMVQADMIASWVAVIMIGREFVITGLRMIASAQGIALAADKLGKWKMVLQVAAIIAVLLSNIPLQWINAIRIDDVLMLLAVCMTLVSGIQYLMKNFKALRLNDM</sequence>
<dbReference type="AlphaFoldDB" id="A0A919Y7G5"/>
<comment type="pathway">
    <text evidence="3">Phospholipid metabolism; phosphatidylglycerol biosynthesis; phosphatidylglycerol from CDP-diacylglycerol: step 1/2.</text>
</comment>
<keyword evidence="14 20" id="KW-0472">Membrane</keyword>
<dbReference type="GO" id="GO:0008444">
    <property type="term" value="F:CDP-diacylglycerol-glycerol-3-phosphate 3-phosphatidyltransferase activity"/>
    <property type="evidence" value="ECO:0007669"/>
    <property type="project" value="UniProtKB-UniRule"/>
</dbReference>
<accession>A0A919Y7G5</accession>
<dbReference type="InterPro" id="IPR004570">
    <property type="entry name" value="Phosphatidylglycerol_P_synth"/>
</dbReference>
<keyword evidence="12 20" id="KW-1133">Transmembrane helix</keyword>
<keyword evidence="13" id="KW-0443">Lipid metabolism</keyword>
<dbReference type="GO" id="GO:0046474">
    <property type="term" value="P:glycerophospholipid biosynthetic process"/>
    <property type="evidence" value="ECO:0007669"/>
    <property type="project" value="TreeGrafter"/>
</dbReference>
<comment type="catalytic activity">
    <reaction evidence="17">
        <text>a CDP-1,2-diacyl-sn-glycerol + sn-glycerol 3-phosphate = a 1,2-diacyl-sn-glycero-3-phospho-(1'-sn-glycero-3'-phosphate) + CMP + H(+)</text>
        <dbReference type="Rhea" id="RHEA:12593"/>
        <dbReference type="ChEBI" id="CHEBI:15378"/>
        <dbReference type="ChEBI" id="CHEBI:57597"/>
        <dbReference type="ChEBI" id="CHEBI:58332"/>
        <dbReference type="ChEBI" id="CHEBI:60110"/>
        <dbReference type="ChEBI" id="CHEBI:60377"/>
        <dbReference type="EC" id="2.7.8.5"/>
    </reaction>
</comment>
<evidence type="ECO:0000256" key="15">
    <source>
        <dbReference type="ARBA" id="ARBA00023209"/>
    </source>
</evidence>
<feature type="transmembrane region" description="Helical" evidence="20">
    <location>
        <begin position="85"/>
        <end position="110"/>
    </location>
</feature>
<keyword evidence="15" id="KW-0594">Phospholipid biosynthesis</keyword>
<evidence type="ECO:0000256" key="8">
    <source>
        <dbReference type="ARBA" id="ARBA00022475"/>
    </source>
</evidence>
<dbReference type="EC" id="2.7.8.5" evidence="6 18"/>
<feature type="transmembrane region" description="Helical" evidence="20">
    <location>
        <begin position="167"/>
        <end position="185"/>
    </location>
</feature>
<dbReference type="Pfam" id="PF01066">
    <property type="entry name" value="CDP-OH_P_transf"/>
    <property type="match status" value="1"/>
</dbReference>
<dbReference type="PROSITE" id="PS00379">
    <property type="entry name" value="CDP_ALCOHOL_P_TRANSF"/>
    <property type="match status" value="1"/>
</dbReference>
<evidence type="ECO:0000256" key="3">
    <source>
        <dbReference type="ARBA" id="ARBA00005042"/>
    </source>
</evidence>
<evidence type="ECO:0000256" key="10">
    <source>
        <dbReference type="ARBA" id="ARBA00022679"/>
    </source>
</evidence>
<dbReference type="InterPro" id="IPR048254">
    <property type="entry name" value="CDP_ALCOHOL_P_TRANSF_CS"/>
</dbReference>
<dbReference type="NCBIfam" id="TIGR00560">
    <property type="entry name" value="pgsA"/>
    <property type="match status" value="1"/>
</dbReference>
<keyword evidence="8" id="KW-1003">Cell membrane</keyword>
<evidence type="ECO:0000256" key="1">
    <source>
        <dbReference type="ARBA" id="ARBA00003973"/>
    </source>
</evidence>
<comment type="subcellular location">
    <subcellularLocation>
        <location evidence="2">Cell membrane</location>
        <topology evidence="2">Multi-pass membrane protein</topology>
    </subcellularLocation>
</comment>
<gene>
    <name evidence="21" type="ORF">J34TS1_08320</name>
</gene>
<dbReference type="InterPro" id="IPR050324">
    <property type="entry name" value="CDP-alcohol_PTase-I"/>
</dbReference>
<dbReference type="PANTHER" id="PTHR14269">
    <property type="entry name" value="CDP-DIACYLGLYCEROL--GLYCEROL-3-PHOSPHATE 3-PHOSPHATIDYLTRANSFERASE-RELATED"/>
    <property type="match status" value="1"/>
</dbReference>
<evidence type="ECO:0000313" key="21">
    <source>
        <dbReference type="EMBL" id="GIO46067.1"/>
    </source>
</evidence>
<comment type="caution">
    <text evidence="21">The sequence shown here is derived from an EMBL/GenBank/DDBJ whole genome shotgun (WGS) entry which is preliminary data.</text>
</comment>
<proteinExistence type="inferred from homology"/>
<dbReference type="GO" id="GO:0005886">
    <property type="term" value="C:plasma membrane"/>
    <property type="evidence" value="ECO:0007669"/>
    <property type="project" value="UniProtKB-SubCell"/>
</dbReference>
<evidence type="ECO:0000256" key="19">
    <source>
        <dbReference type="RuleBase" id="RU003750"/>
    </source>
</evidence>
<evidence type="ECO:0000256" key="18">
    <source>
        <dbReference type="NCBIfam" id="TIGR00560"/>
    </source>
</evidence>
<dbReference type="PIRSF" id="PIRSF000847">
    <property type="entry name" value="Phos_ph_gly_syn"/>
    <property type="match status" value="1"/>
</dbReference>
<evidence type="ECO:0000256" key="11">
    <source>
        <dbReference type="ARBA" id="ARBA00022692"/>
    </source>
</evidence>
<comment type="pathway">
    <text evidence="4">Lipid metabolism.</text>
</comment>
<evidence type="ECO:0000256" key="12">
    <source>
        <dbReference type="ARBA" id="ARBA00022989"/>
    </source>
</evidence>
<dbReference type="FunFam" id="1.20.120.1760:FF:000004">
    <property type="entry name" value="CDP-diacylglycerol--glycerol-3-phosphate 3-phosphatidyltransferase"/>
    <property type="match status" value="1"/>
</dbReference>
<evidence type="ECO:0000256" key="13">
    <source>
        <dbReference type="ARBA" id="ARBA00023098"/>
    </source>
</evidence>
<evidence type="ECO:0000256" key="14">
    <source>
        <dbReference type="ARBA" id="ARBA00023136"/>
    </source>
</evidence>
<feature type="transmembrane region" description="Helical" evidence="20">
    <location>
        <begin position="6"/>
        <end position="23"/>
    </location>
</feature>
<evidence type="ECO:0000313" key="22">
    <source>
        <dbReference type="Proteomes" id="UP000682811"/>
    </source>
</evidence>
<feature type="transmembrane region" description="Helical" evidence="20">
    <location>
        <begin position="139"/>
        <end position="161"/>
    </location>
</feature>
<dbReference type="RefSeq" id="WP_212977125.1">
    <property type="nucleotide sequence ID" value="NZ_AP025343.1"/>
</dbReference>
<evidence type="ECO:0000256" key="9">
    <source>
        <dbReference type="ARBA" id="ARBA00022516"/>
    </source>
</evidence>
<name>A0A919Y7G5_9BACL</name>